<name>A0A090IPV4_9GAMM</name>
<evidence type="ECO:0000259" key="1">
    <source>
        <dbReference type="Pfam" id="PF00535"/>
    </source>
</evidence>
<accession>A0A090IPV4</accession>
<dbReference type="SUPFAM" id="SSF53448">
    <property type="entry name" value="Nucleotide-diphospho-sugar transferases"/>
    <property type="match status" value="2"/>
</dbReference>
<organism evidence="2 3">
    <name type="scientific">Aliivibrio wodanis</name>
    <dbReference type="NCBI Taxonomy" id="80852"/>
    <lineage>
        <taxon>Bacteria</taxon>
        <taxon>Pseudomonadati</taxon>
        <taxon>Pseudomonadota</taxon>
        <taxon>Gammaproteobacteria</taxon>
        <taxon>Vibrionales</taxon>
        <taxon>Vibrionaceae</taxon>
        <taxon>Aliivibrio</taxon>
    </lineage>
</organism>
<sequence length="564" mass="64854">MLAKIRQRLAKVHWLALLYRKYVRRLPMTSCYADVCRIQHDELSRLSLNSTHVISFIYLLNEENRGHLDSVIRDLTQQSSNHWQLIIIGNNAELLALQTRLELLESDARFKRVGCEDKSSAFYQAVKATEGKLVCFLHHAPKVHCHFVSTLQHYHQQFKTDFYYFDHDHLSESSDRVDPELKPDWNPDLFLSKDNVSQSLVIDREYLLTQEQKNVFSFDGELYRLLVSQISSESVFHIPYVLFHQRLVITETSQEREYKTSLLQELSEQVEPGLIEGSFHIKWPLPKELPLVSIIIPTKNGFDLVKTCLSSLYEKTQYTNFEVILVDNGSDDAEAIQYFSDLAEQGKVNLLSYDAPFNYSAINNFAVKQAKGDVLVFMNNDIEVISEHWLDEMVAQALRPNIGCVGAKLFYPNDLIQHAGVIIGLWGCAGHSHKLASMQDDGYCGRLKLVQNYSAVTAACLAIRKETFWAVGGFNAEDLAVAFNDVDLCLKVEKLGYRNLWTPYAELYHYESISRGPEDTPEKKAREQKEIAYMRNTWKLDEITDPAYNPWLTQIKEDFSIGDV</sequence>
<dbReference type="GeneID" id="28539749"/>
<keyword evidence="2" id="KW-0808">Transferase</keyword>
<dbReference type="Gene3D" id="3.90.550.10">
    <property type="entry name" value="Spore Coat Polysaccharide Biosynthesis Protein SpsA, Chain A"/>
    <property type="match status" value="2"/>
</dbReference>
<evidence type="ECO:0000313" key="3">
    <source>
        <dbReference type="Proteomes" id="UP000032427"/>
    </source>
</evidence>
<dbReference type="PATRIC" id="fig|80852.17.peg.226"/>
<dbReference type="PANTHER" id="PTHR43179">
    <property type="entry name" value="RHAMNOSYLTRANSFERASE WBBL"/>
    <property type="match status" value="1"/>
</dbReference>
<dbReference type="PANTHER" id="PTHR43179:SF7">
    <property type="entry name" value="RHAMNOSYLTRANSFERASE WBBL"/>
    <property type="match status" value="1"/>
</dbReference>
<feature type="domain" description="Glycosyltransferase 2-like" evidence="1">
    <location>
        <begin position="293"/>
        <end position="412"/>
    </location>
</feature>
<reference evidence="3" key="1">
    <citation type="submission" date="2014-09" db="EMBL/GenBank/DDBJ databases">
        <authorList>
            <person name="Hjerde E."/>
        </authorList>
    </citation>
    <scope>NUCLEOTIDE SEQUENCE [LARGE SCALE GENOMIC DNA]</scope>
    <source>
        <strain evidence="3">06/09/139</strain>
    </source>
</reference>
<dbReference type="STRING" id="80852.AWOD_I_0220"/>
<keyword evidence="3" id="KW-1185">Reference proteome</keyword>
<dbReference type="KEGG" id="awd:AWOD_I_0220"/>
<dbReference type="AlphaFoldDB" id="A0A090IPV4"/>
<dbReference type="OrthoDB" id="9179784at2"/>
<dbReference type="HOGENOM" id="CLU_005003_2_2_6"/>
<gene>
    <name evidence="2" type="ORF">AWOD_I_0220</name>
</gene>
<evidence type="ECO:0000313" key="2">
    <source>
        <dbReference type="EMBL" id="CED70315.1"/>
    </source>
</evidence>
<dbReference type="GO" id="GO:0016740">
    <property type="term" value="F:transferase activity"/>
    <property type="evidence" value="ECO:0007669"/>
    <property type="project" value="UniProtKB-KW"/>
</dbReference>
<dbReference type="Pfam" id="PF00535">
    <property type="entry name" value="Glycos_transf_2"/>
    <property type="match status" value="1"/>
</dbReference>
<protein>
    <submittedName>
        <fullName evidence="2">Putative glycosyl transferase, family 2</fullName>
    </submittedName>
</protein>
<dbReference type="Proteomes" id="UP000032427">
    <property type="component" value="Chromosome 1"/>
</dbReference>
<dbReference type="InterPro" id="IPR029044">
    <property type="entry name" value="Nucleotide-diphossugar_trans"/>
</dbReference>
<dbReference type="CDD" id="cd04186">
    <property type="entry name" value="GT_2_like_c"/>
    <property type="match status" value="1"/>
</dbReference>
<dbReference type="EMBL" id="LN554846">
    <property type="protein sequence ID" value="CED70315.1"/>
    <property type="molecule type" value="Genomic_DNA"/>
</dbReference>
<dbReference type="InterPro" id="IPR001173">
    <property type="entry name" value="Glyco_trans_2-like"/>
</dbReference>
<proteinExistence type="predicted"/>